<sequence length="589" mass="66182">MSSFSQKTNDSRPLIKGVEAKVINVKLGGWAVAEVTREARNGDGLTARVGEHIAIHKKYDVRVETKIQCKVGPNSNQRNGEEWFAISLREAIDHQPMDGVAWQPWQSGKKCLALDLPDTVPGSEHEGISLACWKCGEVVVKPDQIHLIKGTAIWTNTGDIPGIKLGKKEYNRFKKCEFSPGFCANCNFAIASLYEEQFFDTDTGKDVENREFPCFKVLTVRKAAEGSFPAIMSTVLVGGVDERDDCTAVQDSMDNLTCTDEWDLGKKELPRIGCVDASNYMQRKKKLLEDGVIPTKETCSICFEEYLSYDGCTCKKGHFMCRECFGGHVKEISTRDERLARGLEVRCPTPRCSSNPFSLQEIGNMTSREVFDMYKSAEKAEMEKKVGDIIRKEERQRLEEEEKRRAAMTSEQKKVHDARIEICDDILTLKCPRAGCRQAFLEFEGCFALKCSKCDCGFCACCLKDCGTDAHSHVARCEACRDAGMHGGYYGEEGAFERAQLKRRKKLVEELLKKHDRTMRSRIVDACRKDLEDVGMGDIVKKHFISQRQEEPLAQGYMGRDLGGGAADNNEQLALRMQMEEWGLMAGFA</sequence>
<evidence type="ECO:0000313" key="2">
    <source>
        <dbReference type="Proteomes" id="UP001165065"/>
    </source>
</evidence>
<dbReference type="EMBL" id="BRYA01000963">
    <property type="protein sequence ID" value="GMI36594.1"/>
    <property type="molecule type" value="Genomic_DNA"/>
</dbReference>
<dbReference type="AlphaFoldDB" id="A0A9W7L7Y1"/>
<organism evidence="1 2">
    <name type="scientific">Triparma columacea</name>
    <dbReference type="NCBI Taxonomy" id="722753"/>
    <lineage>
        <taxon>Eukaryota</taxon>
        <taxon>Sar</taxon>
        <taxon>Stramenopiles</taxon>
        <taxon>Ochrophyta</taxon>
        <taxon>Bolidophyceae</taxon>
        <taxon>Parmales</taxon>
        <taxon>Triparmaceae</taxon>
        <taxon>Triparma</taxon>
    </lineage>
</organism>
<dbReference type="Proteomes" id="UP001165065">
    <property type="component" value="Unassembled WGS sequence"/>
</dbReference>
<protein>
    <submittedName>
        <fullName evidence="1">Uncharacterized protein</fullName>
    </submittedName>
</protein>
<keyword evidence="2" id="KW-1185">Reference proteome</keyword>
<reference evidence="2" key="1">
    <citation type="journal article" date="2023" name="Commun. Biol.">
        <title>Genome analysis of Parmales, the sister group of diatoms, reveals the evolutionary specialization of diatoms from phago-mixotrophs to photoautotrophs.</title>
        <authorList>
            <person name="Ban H."/>
            <person name="Sato S."/>
            <person name="Yoshikawa S."/>
            <person name="Yamada K."/>
            <person name="Nakamura Y."/>
            <person name="Ichinomiya M."/>
            <person name="Sato N."/>
            <person name="Blanc-Mathieu R."/>
            <person name="Endo H."/>
            <person name="Kuwata A."/>
            <person name="Ogata H."/>
        </authorList>
    </citation>
    <scope>NUCLEOTIDE SEQUENCE [LARGE SCALE GENOMIC DNA]</scope>
</reference>
<dbReference type="OrthoDB" id="154395at2759"/>
<comment type="caution">
    <text evidence="1">The sequence shown here is derived from an EMBL/GenBank/DDBJ whole genome shotgun (WGS) entry which is preliminary data.</text>
</comment>
<gene>
    <name evidence="1" type="ORF">TrCOL_g970</name>
</gene>
<dbReference type="SUPFAM" id="SSF57850">
    <property type="entry name" value="RING/U-box"/>
    <property type="match status" value="1"/>
</dbReference>
<name>A0A9W7L7Y1_9STRA</name>
<proteinExistence type="predicted"/>
<evidence type="ECO:0000313" key="1">
    <source>
        <dbReference type="EMBL" id="GMI36594.1"/>
    </source>
</evidence>
<accession>A0A9W7L7Y1</accession>